<sequence>MALTFADRLNMLFAAFLQPPNEVGEREEWTNTQVVRAMEKLHGRPVCTPGHLRSLRNGNRSKPSAEIASGLARTFEYLSRAEPEPGNASALVAYLVLDAEGDEGDLAAVQAVHAQLEAAVAARDSRPQVVGIMARLGDLQDAESLDAVAQLVDQLGQKEKARRGVLRRRR</sequence>
<dbReference type="Proteomes" id="UP000321685">
    <property type="component" value="Unassembled WGS sequence"/>
</dbReference>
<dbReference type="EMBL" id="BJVJ01000029">
    <property type="protein sequence ID" value="GEL24128.1"/>
    <property type="molecule type" value="Genomic_DNA"/>
</dbReference>
<proteinExistence type="predicted"/>
<name>A0A511DM51_9PSEU</name>
<accession>A0A511DM51</accession>
<reference evidence="1 2" key="1">
    <citation type="submission" date="2019-07" db="EMBL/GenBank/DDBJ databases">
        <title>Whole genome shotgun sequence of Pseudonocardia sulfidoxydans NBRC 16205.</title>
        <authorList>
            <person name="Hosoyama A."/>
            <person name="Uohara A."/>
            <person name="Ohji S."/>
            <person name="Ichikawa N."/>
        </authorList>
    </citation>
    <scope>NUCLEOTIDE SEQUENCE [LARGE SCALE GENOMIC DNA]</scope>
    <source>
        <strain evidence="1 2">NBRC 16205</strain>
    </source>
</reference>
<protein>
    <recommendedName>
        <fullName evidence="3">DNA-binding protein</fullName>
    </recommendedName>
</protein>
<dbReference type="GO" id="GO:0003677">
    <property type="term" value="F:DNA binding"/>
    <property type="evidence" value="ECO:0007669"/>
    <property type="project" value="InterPro"/>
</dbReference>
<organism evidence="1 2">
    <name type="scientific">Pseudonocardia sulfidoxydans NBRC 16205</name>
    <dbReference type="NCBI Taxonomy" id="1223511"/>
    <lineage>
        <taxon>Bacteria</taxon>
        <taxon>Bacillati</taxon>
        <taxon>Actinomycetota</taxon>
        <taxon>Actinomycetes</taxon>
        <taxon>Pseudonocardiales</taxon>
        <taxon>Pseudonocardiaceae</taxon>
        <taxon>Pseudonocardia</taxon>
    </lineage>
</organism>
<comment type="caution">
    <text evidence="1">The sequence shown here is derived from an EMBL/GenBank/DDBJ whole genome shotgun (WGS) entry which is preliminary data.</text>
</comment>
<dbReference type="Gene3D" id="1.10.260.40">
    <property type="entry name" value="lambda repressor-like DNA-binding domains"/>
    <property type="match status" value="1"/>
</dbReference>
<dbReference type="AlphaFoldDB" id="A0A511DM51"/>
<gene>
    <name evidence="1" type="ORF">PSU4_30820</name>
</gene>
<evidence type="ECO:0000313" key="1">
    <source>
        <dbReference type="EMBL" id="GEL24128.1"/>
    </source>
</evidence>
<dbReference type="InterPro" id="IPR010982">
    <property type="entry name" value="Lambda_DNA-bd_dom_sf"/>
</dbReference>
<evidence type="ECO:0008006" key="3">
    <source>
        <dbReference type="Google" id="ProtNLM"/>
    </source>
</evidence>
<dbReference type="RefSeq" id="WP_186816972.1">
    <property type="nucleotide sequence ID" value="NZ_BJVJ01000029.1"/>
</dbReference>
<keyword evidence="2" id="KW-1185">Reference proteome</keyword>
<evidence type="ECO:0000313" key="2">
    <source>
        <dbReference type="Proteomes" id="UP000321685"/>
    </source>
</evidence>